<protein>
    <submittedName>
        <fullName evidence="2">Uncharacterized protein (TIGR02246 family)</fullName>
    </submittedName>
</protein>
<organism evidence="2 3">
    <name type="scientific">Saccharothrix tamanrassetensis</name>
    <dbReference type="NCBI Taxonomy" id="1051531"/>
    <lineage>
        <taxon>Bacteria</taxon>
        <taxon>Bacillati</taxon>
        <taxon>Actinomycetota</taxon>
        <taxon>Actinomycetes</taxon>
        <taxon>Pseudonocardiales</taxon>
        <taxon>Pseudonocardiaceae</taxon>
        <taxon>Saccharothrix</taxon>
    </lineage>
</organism>
<accession>A0A841CAC4</accession>
<name>A0A841CAC4_9PSEU</name>
<dbReference type="AlphaFoldDB" id="A0A841CAC4"/>
<dbReference type="InterPro" id="IPR011944">
    <property type="entry name" value="Steroid_delta5-4_isomerase"/>
</dbReference>
<dbReference type="EMBL" id="JACHJN010000001">
    <property type="protein sequence ID" value="MBB5953893.1"/>
    <property type="molecule type" value="Genomic_DNA"/>
</dbReference>
<evidence type="ECO:0000313" key="3">
    <source>
        <dbReference type="Proteomes" id="UP000547510"/>
    </source>
</evidence>
<reference evidence="2 3" key="1">
    <citation type="submission" date="2020-08" db="EMBL/GenBank/DDBJ databases">
        <title>Genomic Encyclopedia of Type Strains, Phase III (KMG-III): the genomes of soil and plant-associated and newly described type strains.</title>
        <authorList>
            <person name="Whitman W."/>
        </authorList>
    </citation>
    <scope>NUCLEOTIDE SEQUENCE [LARGE SCALE GENOMIC DNA]</scope>
    <source>
        <strain evidence="2 3">CECT 8640</strain>
    </source>
</reference>
<evidence type="ECO:0000313" key="2">
    <source>
        <dbReference type="EMBL" id="MBB5953893.1"/>
    </source>
</evidence>
<dbReference type="InterPro" id="IPR032710">
    <property type="entry name" value="NTF2-like_dom_sf"/>
</dbReference>
<sequence>MSSTVDTVDLVREAEEHGLRYVAAFNAGDIATLDTLYTEDAISVWEPGAPLSGQARKDALREFIAQKPKMTAKLRESHVTGDTALLVVDWAIDVATADGGSQRFSGVGLDVLRRRDGRWLFAVDNPYGEQ</sequence>
<evidence type="ECO:0000259" key="1">
    <source>
        <dbReference type="Pfam" id="PF12680"/>
    </source>
</evidence>
<comment type="caution">
    <text evidence="2">The sequence shown here is derived from an EMBL/GenBank/DDBJ whole genome shotgun (WGS) entry which is preliminary data.</text>
</comment>
<dbReference type="SUPFAM" id="SSF54427">
    <property type="entry name" value="NTF2-like"/>
    <property type="match status" value="1"/>
</dbReference>
<dbReference type="CDD" id="cd00531">
    <property type="entry name" value="NTF2_like"/>
    <property type="match status" value="1"/>
</dbReference>
<dbReference type="Pfam" id="PF12680">
    <property type="entry name" value="SnoaL_2"/>
    <property type="match status" value="1"/>
</dbReference>
<dbReference type="InterPro" id="IPR037401">
    <property type="entry name" value="SnoaL-like"/>
</dbReference>
<proteinExistence type="predicted"/>
<feature type="domain" description="SnoaL-like" evidence="1">
    <location>
        <begin position="20"/>
        <end position="119"/>
    </location>
</feature>
<gene>
    <name evidence="2" type="ORF">FHS29_000463</name>
</gene>
<dbReference type="RefSeq" id="WP_184687703.1">
    <property type="nucleotide sequence ID" value="NZ_JACHJN010000001.1"/>
</dbReference>
<dbReference type="Proteomes" id="UP000547510">
    <property type="component" value="Unassembled WGS sequence"/>
</dbReference>
<keyword evidence="3" id="KW-1185">Reference proteome</keyword>
<dbReference type="NCBIfam" id="TIGR02246">
    <property type="entry name" value="SgcJ/EcaC family oxidoreductase"/>
    <property type="match status" value="1"/>
</dbReference>
<dbReference type="Gene3D" id="3.10.450.50">
    <property type="match status" value="1"/>
</dbReference>